<proteinExistence type="predicted"/>
<protein>
    <recommendedName>
        <fullName evidence="1">PseI/NeuA/B-like domain-containing protein</fullName>
    </recommendedName>
</protein>
<evidence type="ECO:0000313" key="3">
    <source>
        <dbReference type="Proteomes" id="UP000261360"/>
    </source>
</evidence>
<dbReference type="InterPro" id="IPR013132">
    <property type="entry name" value="PseI/NeuA/B-like_N"/>
</dbReference>
<organism evidence="2 3">
    <name type="scientific">Seriola lalandi dorsalis</name>
    <dbReference type="NCBI Taxonomy" id="1841481"/>
    <lineage>
        <taxon>Eukaryota</taxon>
        <taxon>Metazoa</taxon>
        <taxon>Chordata</taxon>
        <taxon>Craniata</taxon>
        <taxon>Vertebrata</taxon>
        <taxon>Euteleostomi</taxon>
        <taxon>Actinopterygii</taxon>
        <taxon>Neopterygii</taxon>
        <taxon>Teleostei</taxon>
        <taxon>Neoteleostei</taxon>
        <taxon>Acanthomorphata</taxon>
        <taxon>Carangaria</taxon>
        <taxon>Carangiformes</taxon>
        <taxon>Carangidae</taxon>
        <taxon>Seriola</taxon>
    </lineage>
</organism>
<dbReference type="SUPFAM" id="SSF51569">
    <property type="entry name" value="Aldolase"/>
    <property type="match status" value="1"/>
</dbReference>
<dbReference type="PANTHER" id="PTHR42966">
    <property type="entry name" value="N-ACETYLNEURAMINATE SYNTHASE"/>
    <property type="match status" value="1"/>
</dbReference>
<name>A0A3B4WN86_SERLL</name>
<dbReference type="Proteomes" id="UP000261360">
    <property type="component" value="Unplaced"/>
</dbReference>
<dbReference type="AlphaFoldDB" id="A0A3B4WN86"/>
<reference evidence="2" key="1">
    <citation type="submission" date="2025-08" db="UniProtKB">
        <authorList>
            <consortium name="Ensembl"/>
        </authorList>
    </citation>
    <scope>IDENTIFICATION</scope>
</reference>
<evidence type="ECO:0000259" key="1">
    <source>
        <dbReference type="Pfam" id="PF03102"/>
    </source>
</evidence>
<dbReference type="GO" id="GO:0047444">
    <property type="term" value="F:N-acylneuraminate-9-phosphate synthase activity"/>
    <property type="evidence" value="ECO:0007669"/>
    <property type="project" value="TreeGrafter"/>
</dbReference>
<dbReference type="PANTHER" id="PTHR42966:SF1">
    <property type="entry name" value="SIALIC ACID SYNTHASE"/>
    <property type="match status" value="1"/>
</dbReference>
<dbReference type="InterPro" id="IPR013785">
    <property type="entry name" value="Aldolase_TIM"/>
</dbReference>
<dbReference type="InterPro" id="IPR051690">
    <property type="entry name" value="PseI-like"/>
</dbReference>
<dbReference type="STRING" id="1841481.ENSSLDP00000005410"/>
<dbReference type="GeneTree" id="ENSGT00390000011081"/>
<dbReference type="Gene3D" id="3.20.20.70">
    <property type="entry name" value="Aldolase class I"/>
    <property type="match status" value="1"/>
</dbReference>
<keyword evidence="3" id="KW-1185">Reference proteome</keyword>
<dbReference type="Ensembl" id="ENSSLDT00000005584.1">
    <property type="protein sequence ID" value="ENSSLDP00000005410.1"/>
    <property type="gene ID" value="ENSSLDG00000004310.1"/>
</dbReference>
<accession>A0A3B4WN86</accession>
<dbReference type="Pfam" id="PF03102">
    <property type="entry name" value="NeuB"/>
    <property type="match status" value="1"/>
</dbReference>
<sequence>MTRIDFKQPHVMAEIGCNHMGEFETAKELLTLAKEAGASVGKFQKRCPKELLTPEQYAAPHPNPRNAYGDTYGAHREYLELTVDQHRELKKHCEEIGLGYSCSVWDVTSAKEIVSLNPILIKVGSPSNQHWEMQKVLRDEYGGDIHISTGMTTKEEVEKIVTFWEEGAGDAKNRLVLYNCTSGYPVPFEDVCLLELRELYDKYHARVKAIGFSGHHLGIAVDVAAYAMGAQWNERHFTKDRTWKGTDHAASLEPAGLTKLCRDLQATWKCMTPKASEIFACGWRGPSVRGTLRGTRVGGVSPCPCTLCVDRRVCVGLVCATRLFLSPIGSKRPTALSRRVEIPVSMTRLSQ</sequence>
<reference evidence="2" key="2">
    <citation type="submission" date="2025-09" db="UniProtKB">
        <authorList>
            <consortium name="Ensembl"/>
        </authorList>
    </citation>
    <scope>IDENTIFICATION</scope>
</reference>
<evidence type="ECO:0000313" key="2">
    <source>
        <dbReference type="Ensembl" id="ENSSLDP00000005410.1"/>
    </source>
</evidence>
<feature type="domain" description="PseI/NeuA/B-like" evidence="1">
    <location>
        <begin position="31"/>
        <end position="272"/>
    </location>
</feature>
<dbReference type="GO" id="GO:0016051">
    <property type="term" value="P:carbohydrate biosynthetic process"/>
    <property type="evidence" value="ECO:0007669"/>
    <property type="project" value="InterPro"/>
</dbReference>